<evidence type="ECO:0000256" key="4">
    <source>
        <dbReference type="ARBA" id="ARBA00023136"/>
    </source>
</evidence>
<keyword evidence="9" id="KW-1185">Reference proteome</keyword>
<feature type="transmembrane region" description="Helical" evidence="5">
    <location>
        <begin position="894"/>
        <end position="916"/>
    </location>
</feature>
<organism evidence="8 9">
    <name type="scientific">Blepharisma stoltei</name>
    <dbReference type="NCBI Taxonomy" id="1481888"/>
    <lineage>
        <taxon>Eukaryota</taxon>
        <taxon>Sar</taxon>
        <taxon>Alveolata</taxon>
        <taxon>Ciliophora</taxon>
        <taxon>Postciliodesmatophora</taxon>
        <taxon>Heterotrichea</taxon>
        <taxon>Heterotrichida</taxon>
        <taxon>Blepharismidae</taxon>
        <taxon>Blepharisma</taxon>
    </lineage>
</organism>
<evidence type="ECO:0000256" key="2">
    <source>
        <dbReference type="ARBA" id="ARBA00022692"/>
    </source>
</evidence>
<feature type="transmembrane region" description="Helical" evidence="5">
    <location>
        <begin position="942"/>
        <end position="964"/>
    </location>
</feature>
<dbReference type="AlphaFoldDB" id="A0AAU9K1Q8"/>
<feature type="domain" description="Receptor ligand binding region" evidence="7">
    <location>
        <begin position="434"/>
        <end position="689"/>
    </location>
</feature>
<feature type="transmembrane region" description="Helical" evidence="5">
    <location>
        <begin position="1037"/>
        <end position="1059"/>
    </location>
</feature>
<evidence type="ECO:0000256" key="5">
    <source>
        <dbReference type="SAM" id="Phobius"/>
    </source>
</evidence>
<feature type="transmembrane region" description="Helical" evidence="5">
    <location>
        <begin position="1007"/>
        <end position="1025"/>
    </location>
</feature>
<dbReference type="GO" id="GO:0016020">
    <property type="term" value="C:membrane"/>
    <property type="evidence" value="ECO:0007669"/>
    <property type="project" value="UniProtKB-SubCell"/>
</dbReference>
<accession>A0AAU9K1Q8</accession>
<keyword evidence="2 5" id="KW-0812">Transmembrane</keyword>
<feature type="transmembrane region" description="Helical" evidence="5">
    <location>
        <begin position="1065"/>
        <end position="1085"/>
    </location>
</feature>
<feature type="transmembrane region" description="Helical" evidence="5">
    <location>
        <begin position="851"/>
        <end position="873"/>
    </location>
</feature>
<evidence type="ECO:0000313" key="9">
    <source>
        <dbReference type="Proteomes" id="UP001162131"/>
    </source>
</evidence>
<sequence>MALLEIIVFQLQILFYVSQAYNIDILVSAVTNPTLAEDLLASLNEKLQNNFMIILTKAEDCEIENGCLHLPSLVIDATFNTFYSFQVQTYSEAAHFLYINLRQPTGVYGKYELFSHIPYNFHYQALSLLVSFFNWETFIIVSNSAVNPIVLLFENEGKGSPVFCTDNETQDIYDLIIGREVKAKGIGNMIILNSGQGSSMIIKSLGSKMMLENGYGVILGSDSIWGNFSNDGLVFYTEEGLEKAESDSHFEYLALEKILDKILQVIDYTTEEIIQILEKQTISHHPEPSFSIINIQNGEKIKVGEVKNGKLLIENDMVYPGNSTSIPNMPKISITISLADGITDPGSADFTYLALIRQGNHYAFSVAYQSGLLRNFNLNIQSTDCGASVYDPTYSRPCFGRLKSNMGVVYLSSLYDNVCYGDILDFRALGISAPIISDGCAMPLFTNKAVFPEIMTVLKEMSYTAGLLPELANIFGWKNVVLIQRPEWAQSAYEIALTQLSSLHIGIANNQSYYFSTTYTIDQFEKYKDFFLDIINTKCRIVIALVDPITFGSLLISLYDLGMRKGDLIFLHHYRISVTDLVVGFETDIDKILELLQRSLTVHTAEWIGTYGETIKNQVEQIFHWSNFLGFAFDQTMLALNGIDYSISKGDNLENSSAVNANIRKQRFVGVTGTVSIESDSNSRSNFYINIFSVLPVSKISEKGDEKVGNYSISGTQRFLFNKITWPGEINTIPSDMRTNQIDCPFDYRLVQDSLDGKMIFLAIVSFLIVIEIFLGIFQKNRWRGVKIENLSDPKMMKFGDILIMAILWIETLELIAIGPDMRSYSIVISKSIRLVSSDWGGPLDITGDNFWIEIYAVISLISFMAYSACVLWKKMSKKHHHYFFELNELIAKIGILLLCSIAYIPLVSIVLSVFLCKERAGSSITDSFVSHDCYTYCWSGFHLAISLLCFTILIIYMTLVIYFQPSWQLFHPIFNIIINPKVAVYKSALYFIMIGVNRNVFLIDKALGGLIYSFMLLVLAFLYWKVRIYNYPRMNMWAIIAVFAVIWSNAVSSVYSIVNDGNNFFWEIALVAGWSILGFVGMLLQNFKFPNLLTTEKGIEMGVLFKFILGGKVLATDINELKMLPRVQGNASSNCNASYSEVQFFVAPDEHSKTKARFSASQLVLEA</sequence>
<dbReference type="Pfam" id="PF01094">
    <property type="entry name" value="ANF_receptor"/>
    <property type="match status" value="1"/>
</dbReference>
<evidence type="ECO:0000256" key="6">
    <source>
        <dbReference type="SAM" id="SignalP"/>
    </source>
</evidence>
<dbReference type="Proteomes" id="UP001162131">
    <property type="component" value="Unassembled WGS sequence"/>
</dbReference>
<proteinExistence type="predicted"/>
<dbReference type="InterPro" id="IPR001828">
    <property type="entry name" value="ANF_lig-bd_rcpt"/>
</dbReference>
<dbReference type="EMBL" id="CAJZBQ010000048">
    <property type="protein sequence ID" value="CAG9329577.1"/>
    <property type="molecule type" value="Genomic_DNA"/>
</dbReference>
<keyword evidence="3 5" id="KW-1133">Transmembrane helix</keyword>
<feature type="transmembrane region" description="Helical" evidence="5">
    <location>
        <begin position="799"/>
        <end position="818"/>
    </location>
</feature>
<comment type="caution">
    <text evidence="8">The sequence shown here is derived from an EMBL/GenBank/DDBJ whole genome shotgun (WGS) entry which is preliminary data.</text>
</comment>
<dbReference type="Gene3D" id="3.40.50.2300">
    <property type="match status" value="2"/>
</dbReference>
<evidence type="ECO:0000256" key="3">
    <source>
        <dbReference type="ARBA" id="ARBA00022989"/>
    </source>
</evidence>
<evidence type="ECO:0000313" key="8">
    <source>
        <dbReference type="EMBL" id="CAG9329577.1"/>
    </source>
</evidence>
<keyword evidence="4 5" id="KW-0472">Membrane</keyword>
<dbReference type="InterPro" id="IPR028082">
    <property type="entry name" value="Peripla_BP_I"/>
</dbReference>
<reference evidence="8" key="1">
    <citation type="submission" date="2021-09" db="EMBL/GenBank/DDBJ databases">
        <authorList>
            <consortium name="AG Swart"/>
            <person name="Singh M."/>
            <person name="Singh A."/>
            <person name="Seah K."/>
            <person name="Emmerich C."/>
        </authorList>
    </citation>
    <scope>NUCLEOTIDE SEQUENCE</scope>
    <source>
        <strain evidence="8">ATCC30299</strain>
    </source>
</reference>
<protein>
    <recommendedName>
        <fullName evidence="7">Receptor ligand binding region domain-containing protein</fullName>
    </recommendedName>
</protein>
<feature type="transmembrane region" description="Helical" evidence="5">
    <location>
        <begin position="759"/>
        <end position="778"/>
    </location>
</feature>
<name>A0AAU9K1Q8_9CILI</name>
<evidence type="ECO:0000259" key="7">
    <source>
        <dbReference type="Pfam" id="PF01094"/>
    </source>
</evidence>
<evidence type="ECO:0000256" key="1">
    <source>
        <dbReference type="ARBA" id="ARBA00004370"/>
    </source>
</evidence>
<gene>
    <name evidence="8" type="ORF">BSTOLATCC_MIC49209</name>
</gene>
<comment type="subcellular location">
    <subcellularLocation>
        <location evidence="1">Membrane</location>
    </subcellularLocation>
</comment>
<feature type="chain" id="PRO_5043840841" description="Receptor ligand binding region domain-containing protein" evidence="6">
    <location>
        <begin position="21"/>
        <end position="1168"/>
    </location>
</feature>
<feature type="signal peptide" evidence="6">
    <location>
        <begin position="1"/>
        <end position="20"/>
    </location>
</feature>
<dbReference type="SUPFAM" id="SSF53822">
    <property type="entry name" value="Periplasmic binding protein-like I"/>
    <property type="match status" value="1"/>
</dbReference>
<keyword evidence="6" id="KW-0732">Signal</keyword>